<protein>
    <recommendedName>
        <fullName evidence="15">CAAX prenyl protease</fullName>
        <ecNumber evidence="15">3.4.24.84</ecNumber>
    </recommendedName>
</protein>
<gene>
    <name evidence="18" type="ORF">DB88DRAFT_174779</name>
</gene>
<evidence type="ECO:0000256" key="2">
    <source>
        <dbReference type="ARBA" id="ARBA00022670"/>
    </source>
</evidence>
<proteinExistence type="inferred from homology"/>
<comment type="caution">
    <text evidence="18">The sequence shown here is derived from an EMBL/GenBank/DDBJ whole genome shotgun (WGS) entry which is preliminary data.</text>
</comment>
<comment type="subcellular location">
    <subcellularLocation>
        <location evidence="1 15">Endoplasmic reticulum membrane</location>
        <topology evidence="1 15">Multi-pass membrane protein</topology>
    </subcellularLocation>
</comment>
<keyword evidence="9 15" id="KW-0482">Metalloprotease</keyword>
<dbReference type="PANTHER" id="PTHR10120">
    <property type="entry name" value="CAAX PRENYL PROTEASE 1"/>
    <property type="match status" value="1"/>
</dbReference>
<accession>A0AAD9FUR2</accession>
<evidence type="ECO:0000256" key="4">
    <source>
        <dbReference type="ARBA" id="ARBA00022723"/>
    </source>
</evidence>
<dbReference type="Pfam" id="PF01435">
    <property type="entry name" value="Peptidase_M48"/>
    <property type="match status" value="1"/>
</dbReference>
<dbReference type="GO" id="GO:0005789">
    <property type="term" value="C:endoplasmic reticulum membrane"/>
    <property type="evidence" value="ECO:0007669"/>
    <property type="project" value="UniProtKB-SubCell"/>
</dbReference>
<reference evidence="18" key="1">
    <citation type="submission" date="2023-02" db="EMBL/GenBank/DDBJ databases">
        <title>Identification and recombinant expression of a fungal hydrolase from Papiliotrema laurentii that hydrolyzes apple cutin and clears colloidal polyester polyurethane.</title>
        <authorList>
            <consortium name="DOE Joint Genome Institute"/>
            <person name="Roman V.A."/>
            <person name="Bojanowski C."/>
            <person name="Crable B.R."/>
            <person name="Wagner D.N."/>
            <person name="Hung C.S."/>
            <person name="Nadeau L.J."/>
            <person name="Schratz L."/>
            <person name="Haridas S."/>
            <person name="Pangilinan J."/>
            <person name="Lipzen A."/>
            <person name="Na H."/>
            <person name="Yan M."/>
            <person name="Ng V."/>
            <person name="Grigoriev I.V."/>
            <person name="Spatafora J.W."/>
            <person name="Barlow D."/>
            <person name="Biffinger J."/>
            <person name="Kelley-Loughnane N."/>
            <person name="Varaljay V.A."/>
            <person name="Crookes-Goodson W.J."/>
        </authorList>
    </citation>
    <scope>NUCLEOTIDE SEQUENCE</scope>
    <source>
        <strain evidence="18">5307AH</strain>
    </source>
</reference>
<evidence type="ECO:0000256" key="8">
    <source>
        <dbReference type="ARBA" id="ARBA00022989"/>
    </source>
</evidence>
<keyword evidence="5 15" id="KW-0378">Hydrolase</keyword>
<keyword evidence="8 15" id="KW-1133">Transmembrane helix</keyword>
<dbReference type="FunFam" id="3.30.2010.10:FF:000002">
    <property type="entry name" value="CAAX prenyl protease"/>
    <property type="match status" value="1"/>
</dbReference>
<evidence type="ECO:0000256" key="14">
    <source>
        <dbReference type="PIRSR" id="PIRSR627057-2"/>
    </source>
</evidence>
<dbReference type="EC" id="3.4.24.84" evidence="15"/>
<keyword evidence="6 15" id="KW-0256">Endoplasmic reticulum</keyword>
<evidence type="ECO:0000256" key="7">
    <source>
        <dbReference type="ARBA" id="ARBA00022833"/>
    </source>
</evidence>
<evidence type="ECO:0000313" key="18">
    <source>
        <dbReference type="EMBL" id="KAK1926625.1"/>
    </source>
</evidence>
<evidence type="ECO:0000256" key="10">
    <source>
        <dbReference type="ARBA" id="ARBA00023136"/>
    </source>
</evidence>
<evidence type="ECO:0000256" key="15">
    <source>
        <dbReference type="RuleBase" id="RU366005"/>
    </source>
</evidence>
<evidence type="ECO:0000313" key="19">
    <source>
        <dbReference type="Proteomes" id="UP001182556"/>
    </source>
</evidence>
<dbReference type="InterPro" id="IPR032456">
    <property type="entry name" value="Peptidase_M48_N"/>
</dbReference>
<comment type="cofactor">
    <cofactor evidence="14 15">
        <name>Zn(2+)</name>
        <dbReference type="ChEBI" id="CHEBI:29105"/>
    </cofactor>
    <text evidence="14 15">Binds 1 zinc ion per subunit.</text>
</comment>
<evidence type="ECO:0000259" key="17">
    <source>
        <dbReference type="Pfam" id="PF16491"/>
    </source>
</evidence>
<dbReference type="Pfam" id="PF16491">
    <property type="entry name" value="Peptidase_M48_N"/>
    <property type="match status" value="1"/>
</dbReference>
<feature type="transmembrane region" description="Helical" evidence="15">
    <location>
        <begin position="176"/>
        <end position="195"/>
    </location>
</feature>
<dbReference type="EMBL" id="JAODAN010000002">
    <property type="protein sequence ID" value="KAK1926625.1"/>
    <property type="molecule type" value="Genomic_DNA"/>
</dbReference>
<feature type="binding site" evidence="14">
    <location>
        <position position="308"/>
    </location>
    <ligand>
        <name>Zn(2+)</name>
        <dbReference type="ChEBI" id="CHEBI:29105"/>
        <note>catalytic</note>
    </ligand>
</feature>
<keyword evidence="4 14" id="KW-0479">Metal-binding</keyword>
<feature type="domain" description="Peptidase M48" evidence="16">
    <location>
        <begin position="234"/>
        <end position="449"/>
    </location>
</feature>
<evidence type="ECO:0000256" key="12">
    <source>
        <dbReference type="ARBA" id="ARBA00060927"/>
    </source>
</evidence>
<sequence length="467" mass="53474">MSAIVDHLDSVITRLADLADNPNFDYLQLVVLLGWLQTSFEVLLCRRQLGCYKRPAPPPELASHMNKETFDKAQRYGRDKTRFQLLKIVINQLVTWAILRRGVYASLWTSTGDLMSTLGLAQDRTITHSLLWFSAIMLIYAVVGLPLDYYSTFVLEERHGFNKSTKKLWVVDQIKTWILFVVLGFPIIAAFLRIIDWAGKSFVPWLMLFLVVVQLGLQIIYPLFIQPFFNKLTPLPEGELRERVENLAGKLKFPLKHLYVIDGSKRSTHSNAYFFGTPWSKHIVLYDTLIERSTAAEVEAVLGHELGHWYFSHPIKLLGLAQLNLLFMFITFAIFIHNKALFSAFGFDPRLAVSSPTGGPQPIMIGFILFNQVLGPMDTAFTFLANSWTRHFEYQADEFSVKLEKKEDLGKALIKLHIDNLSSPHSDTLYSMYHHSHPTLPERLRAMDAYEAKLIANKQQPEGKKDL</sequence>
<feature type="binding site" evidence="14">
    <location>
        <position position="304"/>
    </location>
    <ligand>
        <name>Zn(2+)</name>
        <dbReference type="ChEBI" id="CHEBI:29105"/>
        <note>catalytic</note>
    </ligand>
</feature>
<dbReference type="GO" id="GO:0004222">
    <property type="term" value="F:metalloendopeptidase activity"/>
    <property type="evidence" value="ECO:0007669"/>
    <property type="project" value="UniProtKB-UniRule"/>
</dbReference>
<feature type="transmembrane region" description="Helical" evidence="15">
    <location>
        <begin position="201"/>
        <end position="224"/>
    </location>
</feature>
<comment type="function">
    <text evidence="15">Proteolytically removes the C-terminal three residues of farnesylated proteins.</text>
</comment>
<evidence type="ECO:0000256" key="3">
    <source>
        <dbReference type="ARBA" id="ARBA00022692"/>
    </source>
</evidence>
<comment type="catalytic activity">
    <reaction evidence="11 15">
        <text>Hydrolyzes the peptide bond -P2-(S-farnesyl or geranylgeranyl)C-P1'-P2'-P3'-COOH where P1' and P2' are amino acids with aliphatic side chains and P3' is any C-terminal residue.</text>
        <dbReference type="EC" id="3.4.24.84"/>
    </reaction>
</comment>
<feature type="transmembrane region" description="Helical" evidence="15">
    <location>
        <begin position="26"/>
        <end position="44"/>
    </location>
</feature>
<name>A0AAD9FUR2_PAPLA</name>
<dbReference type="Proteomes" id="UP001182556">
    <property type="component" value="Unassembled WGS sequence"/>
</dbReference>
<dbReference type="InterPro" id="IPR027057">
    <property type="entry name" value="CAXX_Prtase_1"/>
</dbReference>
<evidence type="ECO:0000256" key="11">
    <source>
        <dbReference type="ARBA" id="ARBA00044456"/>
    </source>
</evidence>
<dbReference type="AlphaFoldDB" id="A0AAD9FUR2"/>
<dbReference type="CDD" id="cd07343">
    <property type="entry name" value="M48A_Zmpste24p_like"/>
    <property type="match status" value="1"/>
</dbReference>
<dbReference type="Gene3D" id="3.30.2010.10">
    <property type="entry name" value="Metalloproteases ('zincins'), catalytic domain"/>
    <property type="match status" value="1"/>
</dbReference>
<evidence type="ECO:0000259" key="16">
    <source>
        <dbReference type="Pfam" id="PF01435"/>
    </source>
</evidence>
<dbReference type="GO" id="GO:0071586">
    <property type="term" value="P:CAAX-box protein processing"/>
    <property type="evidence" value="ECO:0007669"/>
    <property type="project" value="UniProtKB-UniRule"/>
</dbReference>
<feature type="transmembrane region" description="Helical" evidence="15">
    <location>
        <begin position="317"/>
        <end position="336"/>
    </location>
</feature>
<organism evidence="18 19">
    <name type="scientific">Papiliotrema laurentii</name>
    <name type="common">Cryptococcus laurentii</name>
    <dbReference type="NCBI Taxonomy" id="5418"/>
    <lineage>
        <taxon>Eukaryota</taxon>
        <taxon>Fungi</taxon>
        <taxon>Dikarya</taxon>
        <taxon>Basidiomycota</taxon>
        <taxon>Agaricomycotina</taxon>
        <taxon>Tremellomycetes</taxon>
        <taxon>Tremellales</taxon>
        <taxon>Rhynchogastremaceae</taxon>
        <taxon>Papiliotrema</taxon>
    </lineage>
</organism>
<feature type="binding site" evidence="14">
    <location>
        <position position="393"/>
    </location>
    <ligand>
        <name>Zn(2+)</name>
        <dbReference type="ChEBI" id="CHEBI:29105"/>
        <note>catalytic</note>
    </ligand>
</feature>
<keyword evidence="7 14" id="KW-0862">Zinc</keyword>
<comment type="similarity">
    <text evidence="12 15">Belongs to the peptidase M48A family.</text>
</comment>
<feature type="active site" evidence="13">
    <location>
        <position position="305"/>
    </location>
</feature>
<keyword evidence="10 15" id="KW-0472">Membrane</keyword>
<feature type="transmembrane region" description="Helical" evidence="15">
    <location>
        <begin position="130"/>
        <end position="155"/>
    </location>
</feature>
<evidence type="ECO:0000256" key="9">
    <source>
        <dbReference type="ARBA" id="ARBA00023049"/>
    </source>
</evidence>
<feature type="domain" description="CAAX prenyl protease 1 N-terminal" evidence="17">
    <location>
        <begin position="51"/>
        <end position="231"/>
    </location>
</feature>
<evidence type="ECO:0000256" key="13">
    <source>
        <dbReference type="PIRSR" id="PIRSR627057-1"/>
    </source>
</evidence>
<feature type="active site" description="Proton donor" evidence="13">
    <location>
        <position position="397"/>
    </location>
</feature>
<keyword evidence="19" id="KW-1185">Reference proteome</keyword>
<keyword evidence="2 15" id="KW-0645">Protease</keyword>
<dbReference type="GO" id="GO:0046872">
    <property type="term" value="F:metal ion binding"/>
    <property type="evidence" value="ECO:0007669"/>
    <property type="project" value="UniProtKB-UniRule"/>
</dbReference>
<evidence type="ECO:0000256" key="1">
    <source>
        <dbReference type="ARBA" id="ARBA00004477"/>
    </source>
</evidence>
<dbReference type="InterPro" id="IPR001915">
    <property type="entry name" value="Peptidase_M48"/>
</dbReference>
<evidence type="ECO:0000256" key="5">
    <source>
        <dbReference type="ARBA" id="ARBA00022801"/>
    </source>
</evidence>
<keyword evidence="3 15" id="KW-0812">Transmembrane</keyword>
<evidence type="ECO:0000256" key="6">
    <source>
        <dbReference type="ARBA" id="ARBA00022824"/>
    </source>
</evidence>